<name>A0A1H8JZ53_9ACTN</name>
<keyword evidence="1" id="KW-0472">Membrane</keyword>
<dbReference type="Pfam" id="PF10756">
    <property type="entry name" value="bPH_6"/>
    <property type="match status" value="1"/>
</dbReference>
<keyword evidence="4" id="KW-1185">Reference proteome</keyword>
<feature type="domain" description="Low molecular weight protein antigen 6 PH" evidence="2">
    <location>
        <begin position="85"/>
        <end position="156"/>
    </location>
</feature>
<proteinExistence type="predicted"/>
<evidence type="ECO:0000256" key="1">
    <source>
        <dbReference type="SAM" id="Phobius"/>
    </source>
</evidence>
<dbReference type="STRING" id="310780.SAMN05216267_1011121"/>
<accession>A0A1H8JZ53</accession>
<reference evidence="3 4" key="1">
    <citation type="submission" date="2016-10" db="EMBL/GenBank/DDBJ databases">
        <authorList>
            <person name="de Groot N.N."/>
        </authorList>
    </citation>
    <scope>NUCLEOTIDE SEQUENCE [LARGE SCALE GENOMIC DNA]</scope>
    <source>
        <strain evidence="3 4">CGMCC 4.2026</strain>
    </source>
</reference>
<evidence type="ECO:0000313" key="4">
    <source>
        <dbReference type="Proteomes" id="UP000181951"/>
    </source>
</evidence>
<sequence>MNDPEPGRGAAAGSGGRAADRLPLTFRPVVTRILLLTLGLALVAVLTTVAVLMPHDGASPWTTGDRITVVVTGLLFCSVLVLLSRPKAVADADGLTVINLTVKRRLAWPEVVGVNLRPGDAWVHLDLADGTTLAVMGIQPGIARQQALRDARRLRDLVRELGEARGAENAGPR</sequence>
<dbReference type="InterPro" id="IPR019692">
    <property type="entry name" value="CFP-6_PH"/>
</dbReference>
<organism evidence="3 4">
    <name type="scientific">Actinacidiphila rubida</name>
    <dbReference type="NCBI Taxonomy" id="310780"/>
    <lineage>
        <taxon>Bacteria</taxon>
        <taxon>Bacillati</taxon>
        <taxon>Actinomycetota</taxon>
        <taxon>Actinomycetes</taxon>
        <taxon>Kitasatosporales</taxon>
        <taxon>Streptomycetaceae</taxon>
        <taxon>Actinacidiphila</taxon>
    </lineage>
</organism>
<evidence type="ECO:0000259" key="2">
    <source>
        <dbReference type="Pfam" id="PF10756"/>
    </source>
</evidence>
<keyword evidence="1" id="KW-0812">Transmembrane</keyword>
<dbReference type="EMBL" id="FODD01000011">
    <property type="protein sequence ID" value="SEN85795.1"/>
    <property type="molecule type" value="Genomic_DNA"/>
</dbReference>
<keyword evidence="1" id="KW-1133">Transmembrane helix</keyword>
<evidence type="ECO:0000313" key="3">
    <source>
        <dbReference type="EMBL" id="SEN85795.1"/>
    </source>
</evidence>
<protein>
    <submittedName>
        <fullName evidence="3">PH domain-containing protein</fullName>
    </submittedName>
</protein>
<dbReference type="AlphaFoldDB" id="A0A1H8JZ53"/>
<feature type="transmembrane region" description="Helical" evidence="1">
    <location>
        <begin position="33"/>
        <end position="54"/>
    </location>
</feature>
<gene>
    <name evidence="3" type="ORF">SAMN05216267_1011121</name>
</gene>
<dbReference type="Proteomes" id="UP000181951">
    <property type="component" value="Unassembled WGS sequence"/>
</dbReference>
<feature type="transmembrane region" description="Helical" evidence="1">
    <location>
        <begin position="66"/>
        <end position="83"/>
    </location>
</feature>